<sequence length="463" mass="48902">MTVPTQTMTPEQAAVHLRTLAAVRATCSELLAHPDALTSFDVHPAKIPDVVDTVLALITRDYPTPSAVPPHSRWRHFEVSPPGAADPRPVPRLTPLIAAWREAGADDIEVVRRLVDLFVVSVLVDAGAGDAWTYRADGEPVGPGGPYVRSEGLALASLDWFARGGLSSDPSGAPHRVDADALQRLAVAELEAAFQVSAENPLVGAAGRTELLRRLGAVCVAHPRFFAGTTAAGGPARPGNMVDFLLTHPTTTHDAASGRPTVIHVSALWEVVMDGISGIWPATRTAVAGTSLGDVWPSTAMAAIRAADPTSAGLPAEAAPLVAFHKLSQWLTYSLMEPIALLGVRFAGVDGMTGLAEYRNGGLLVDMGVITLKPDVRARFAEGQLPRFAVHDDAVVEWRALTVAILDKVGEAVRKSLGMSGEELPLVKVLEAGTWKAGREIAAKLRPKTKGPPIEIISDGTVF</sequence>
<protein>
    <recommendedName>
        <fullName evidence="3">Uracil catabolism protein 4</fullName>
    </recommendedName>
</protein>
<evidence type="ECO:0000313" key="1">
    <source>
        <dbReference type="EMBL" id="RKO84911.1"/>
    </source>
</evidence>
<name>A0A4P9VYP2_9FUNG</name>
<gene>
    <name evidence="1" type="ORF">BDK51DRAFT_15689</name>
</gene>
<dbReference type="AlphaFoldDB" id="A0A4P9VYP2"/>
<keyword evidence="2" id="KW-1185">Reference proteome</keyword>
<evidence type="ECO:0008006" key="3">
    <source>
        <dbReference type="Google" id="ProtNLM"/>
    </source>
</evidence>
<dbReference type="Pfam" id="PF07958">
    <property type="entry name" value="DUF1688"/>
    <property type="match status" value="1"/>
</dbReference>
<dbReference type="PANTHER" id="PTHR31687:SF3">
    <property type="entry name" value="PROTEIN URG3"/>
    <property type="match status" value="1"/>
</dbReference>
<accession>A0A4P9VYP2</accession>
<dbReference type="EMBL" id="KZ999603">
    <property type="protein sequence ID" value="RKO84911.1"/>
    <property type="molecule type" value="Genomic_DNA"/>
</dbReference>
<dbReference type="Proteomes" id="UP000269721">
    <property type="component" value="Unassembled WGS sequence"/>
</dbReference>
<proteinExistence type="predicted"/>
<dbReference type="OrthoDB" id="2153176at2759"/>
<reference evidence="2" key="1">
    <citation type="journal article" date="2018" name="Nat. Microbiol.">
        <title>Leveraging single-cell genomics to expand the fungal tree of life.</title>
        <authorList>
            <person name="Ahrendt S.R."/>
            <person name="Quandt C.A."/>
            <person name="Ciobanu D."/>
            <person name="Clum A."/>
            <person name="Salamov A."/>
            <person name="Andreopoulos B."/>
            <person name="Cheng J.F."/>
            <person name="Woyke T."/>
            <person name="Pelin A."/>
            <person name="Henrissat B."/>
            <person name="Reynolds N.K."/>
            <person name="Benny G.L."/>
            <person name="Smith M.E."/>
            <person name="James T.Y."/>
            <person name="Grigoriev I.V."/>
        </authorList>
    </citation>
    <scope>NUCLEOTIDE SEQUENCE [LARGE SCALE GENOMIC DNA]</scope>
</reference>
<dbReference type="PANTHER" id="PTHR31687">
    <property type="match status" value="1"/>
</dbReference>
<dbReference type="InterPro" id="IPR012469">
    <property type="entry name" value="DUF1688"/>
</dbReference>
<organism evidence="1 2">
    <name type="scientific">Blyttiomyces helicus</name>
    <dbReference type="NCBI Taxonomy" id="388810"/>
    <lineage>
        <taxon>Eukaryota</taxon>
        <taxon>Fungi</taxon>
        <taxon>Fungi incertae sedis</taxon>
        <taxon>Chytridiomycota</taxon>
        <taxon>Chytridiomycota incertae sedis</taxon>
        <taxon>Chytridiomycetes</taxon>
        <taxon>Chytridiomycetes incertae sedis</taxon>
        <taxon>Blyttiomyces</taxon>
    </lineage>
</organism>
<evidence type="ECO:0000313" key="2">
    <source>
        <dbReference type="Proteomes" id="UP000269721"/>
    </source>
</evidence>